<sequence>MLKNINIFKKLTGGFLVVSFLTLFVAGIGIYGLYDMKNNLQKIVETAPLIDAAMEMKIAVARDMQMIMEILSPESQDEFKEVWNKHIEFADNFKIFADAILNGAETEEGTIYASDDPELREVVSRALQSHEKDFLTSIKNIYDMVKVKFTGKEYSEEILQQLDSKADSKGEELILMIGQIEDMARSKIEAAEDIAYTSVEYKIKVLFVLTLVAFVFSVGLGVLFARAITKPVALATSFADSMAKGDLTRQIDLEQKDEVGQMVASMNAMSGNLRKMFQDIVAGMEILYSSSSELSSISSQMASSSKQSSERAVSVAAASEEMSSNMESVAAASEQTATNVQMIVAAVEQMSSTISEIASRTAEGSTVTGEAVEQAQSISRKVDELGQAAVDVGKVTETIAEISEQTNLLALNATIEAARAGEAGKGFAVVASEIKALARQTADATQEINDRIHGIQESTKATVSEIVKIISVISNVNEIVTTIASAVEEQTVTTQEITGNLSQASAGIEEVNSNVSQTSMVSGEIARDIGTVSQASQDMTRGSNQVLKSSGELAKIAEEIKEMLARFKV</sequence>
<feature type="transmembrane region" description="Helical" evidence="6">
    <location>
        <begin position="12"/>
        <end position="34"/>
    </location>
</feature>
<dbReference type="Gene3D" id="1.10.287.950">
    <property type="entry name" value="Methyl-accepting chemotaxis protein"/>
    <property type="match status" value="1"/>
</dbReference>
<proteinExistence type="inferred from homology"/>
<comment type="similarity">
    <text evidence="4">Belongs to the methyl-accepting chemotaxis (MCP) protein family.</text>
</comment>
<organism evidence="10 11">
    <name type="scientific">Desulfamplus magnetovallimortis</name>
    <dbReference type="NCBI Taxonomy" id="1246637"/>
    <lineage>
        <taxon>Bacteria</taxon>
        <taxon>Pseudomonadati</taxon>
        <taxon>Thermodesulfobacteriota</taxon>
        <taxon>Desulfobacteria</taxon>
        <taxon>Desulfobacterales</taxon>
        <taxon>Desulfobacteraceae</taxon>
        <taxon>Desulfamplus</taxon>
    </lineage>
</organism>
<dbReference type="PANTHER" id="PTHR32089:SF112">
    <property type="entry name" value="LYSOZYME-LIKE PROTEIN-RELATED"/>
    <property type="match status" value="1"/>
</dbReference>
<dbReference type="Pfam" id="PF00672">
    <property type="entry name" value="HAMP"/>
    <property type="match status" value="1"/>
</dbReference>
<dbReference type="PROSITE" id="PS50111">
    <property type="entry name" value="CHEMOTAXIS_TRANSDUC_2"/>
    <property type="match status" value="1"/>
</dbReference>
<evidence type="ECO:0000259" key="7">
    <source>
        <dbReference type="PROSITE" id="PS50111"/>
    </source>
</evidence>
<feature type="domain" description="Methyl-accepting transducer" evidence="7">
    <location>
        <begin position="304"/>
        <end position="533"/>
    </location>
</feature>
<comment type="subcellular location">
    <subcellularLocation>
        <location evidence="1">Cell inner membrane</location>
        <topology evidence="1">Multi-pass membrane protein</topology>
    </subcellularLocation>
</comment>
<dbReference type="PANTHER" id="PTHR32089">
    <property type="entry name" value="METHYL-ACCEPTING CHEMOTAXIS PROTEIN MCPB"/>
    <property type="match status" value="1"/>
</dbReference>
<dbReference type="InterPro" id="IPR003660">
    <property type="entry name" value="HAMP_dom"/>
</dbReference>
<evidence type="ECO:0000256" key="3">
    <source>
        <dbReference type="ARBA" id="ARBA00023224"/>
    </source>
</evidence>
<evidence type="ECO:0000313" key="11">
    <source>
        <dbReference type="Proteomes" id="UP000191931"/>
    </source>
</evidence>
<evidence type="ECO:0000256" key="5">
    <source>
        <dbReference type="PROSITE-ProRule" id="PRU00284"/>
    </source>
</evidence>
<evidence type="ECO:0000256" key="1">
    <source>
        <dbReference type="ARBA" id="ARBA00004429"/>
    </source>
</evidence>
<dbReference type="AlphaFoldDB" id="A0A1W1H571"/>
<dbReference type="EMBL" id="FWEV01000007">
    <property type="protein sequence ID" value="SLM27596.1"/>
    <property type="molecule type" value="Genomic_DNA"/>
</dbReference>
<dbReference type="InterPro" id="IPR000727">
    <property type="entry name" value="T_SNARE_dom"/>
</dbReference>
<keyword evidence="6" id="KW-1133">Transmembrane helix</keyword>
<evidence type="ECO:0000256" key="4">
    <source>
        <dbReference type="ARBA" id="ARBA00029447"/>
    </source>
</evidence>
<dbReference type="PROSITE" id="PS50192">
    <property type="entry name" value="T_SNARE"/>
    <property type="match status" value="1"/>
</dbReference>
<keyword evidence="6" id="KW-0812">Transmembrane</keyword>
<feature type="domain" description="T-SNARE coiled-coil homology" evidence="8">
    <location>
        <begin position="456"/>
        <end position="518"/>
    </location>
</feature>
<feature type="transmembrane region" description="Helical" evidence="6">
    <location>
        <begin position="205"/>
        <end position="225"/>
    </location>
</feature>
<accession>A0A1W1H571</accession>
<dbReference type="STRING" id="1246637.MTBBW1_1040053"/>
<dbReference type="InterPro" id="IPR004089">
    <property type="entry name" value="MCPsignal_dom"/>
</dbReference>
<reference evidence="10 11" key="1">
    <citation type="submission" date="2017-03" db="EMBL/GenBank/DDBJ databases">
        <authorList>
            <person name="Afonso C.L."/>
            <person name="Miller P.J."/>
            <person name="Scott M.A."/>
            <person name="Spackman E."/>
            <person name="Goraichik I."/>
            <person name="Dimitrov K.M."/>
            <person name="Suarez D.L."/>
            <person name="Swayne D.E."/>
        </authorList>
    </citation>
    <scope>NUCLEOTIDE SEQUENCE [LARGE SCALE GENOMIC DNA]</scope>
    <source>
        <strain evidence="10">PRJEB14757</strain>
    </source>
</reference>
<feature type="domain" description="HAMP" evidence="9">
    <location>
        <begin position="226"/>
        <end position="278"/>
    </location>
</feature>
<keyword evidence="6" id="KW-0472">Membrane</keyword>
<gene>
    <name evidence="10" type="ORF">MTBBW1_1040053</name>
</gene>
<protein>
    <submittedName>
        <fullName evidence="10">Putative McpB1</fullName>
    </submittedName>
</protein>
<keyword evidence="2" id="KW-1003">Cell membrane</keyword>
<dbReference type="RefSeq" id="WP_080804051.1">
    <property type="nucleotide sequence ID" value="NZ_LT828545.1"/>
</dbReference>
<dbReference type="GO" id="GO:0007165">
    <property type="term" value="P:signal transduction"/>
    <property type="evidence" value="ECO:0007669"/>
    <property type="project" value="UniProtKB-KW"/>
</dbReference>
<dbReference type="OrthoDB" id="3378718at2"/>
<dbReference type="PROSITE" id="PS50885">
    <property type="entry name" value="HAMP"/>
    <property type="match status" value="1"/>
</dbReference>
<keyword evidence="3 5" id="KW-0807">Transducer</keyword>
<keyword evidence="2" id="KW-0997">Cell inner membrane</keyword>
<evidence type="ECO:0000256" key="6">
    <source>
        <dbReference type="SAM" id="Phobius"/>
    </source>
</evidence>
<name>A0A1W1H571_9BACT</name>
<dbReference type="Pfam" id="PF00015">
    <property type="entry name" value="MCPsignal"/>
    <property type="match status" value="1"/>
</dbReference>
<dbReference type="SUPFAM" id="SSF58104">
    <property type="entry name" value="Methyl-accepting chemotaxis protein (MCP) signaling domain"/>
    <property type="match status" value="1"/>
</dbReference>
<dbReference type="SMART" id="SM00283">
    <property type="entry name" value="MA"/>
    <property type="match status" value="1"/>
</dbReference>
<dbReference type="Gene3D" id="6.10.340.10">
    <property type="match status" value="1"/>
</dbReference>
<dbReference type="GO" id="GO:0005886">
    <property type="term" value="C:plasma membrane"/>
    <property type="evidence" value="ECO:0007669"/>
    <property type="project" value="UniProtKB-SubCell"/>
</dbReference>
<evidence type="ECO:0000259" key="9">
    <source>
        <dbReference type="PROSITE" id="PS50885"/>
    </source>
</evidence>
<keyword evidence="11" id="KW-1185">Reference proteome</keyword>
<dbReference type="CDD" id="cd06225">
    <property type="entry name" value="HAMP"/>
    <property type="match status" value="1"/>
</dbReference>
<evidence type="ECO:0000313" key="10">
    <source>
        <dbReference type="EMBL" id="SLM27596.1"/>
    </source>
</evidence>
<dbReference type="Proteomes" id="UP000191931">
    <property type="component" value="Unassembled WGS sequence"/>
</dbReference>
<evidence type="ECO:0000256" key="2">
    <source>
        <dbReference type="ARBA" id="ARBA00022519"/>
    </source>
</evidence>
<evidence type="ECO:0000259" key="8">
    <source>
        <dbReference type="PROSITE" id="PS50192"/>
    </source>
</evidence>
<dbReference type="SMART" id="SM00304">
    <property type="entry name" value="HAMP"/>
    <property type="match status" value="1"/>
</dbReference>